<gene>
    <name evidence="2" type="ORF">Fmac_021064</name>
</gene>
<evidence type="ECO:0000256" key="1">
    <source>
        <dbReference type="SAM" id="MobiDB-lite"/>
    </source>
</evidence>
<dbReference type="EMBL" id="JBGMDY010000007">
    <property type="protein sequence ID" value="KAL2327637.1"/>
    <property type="molecule type" value="Genomic_DNA"/>
</dbReference>
<evidence type="ECO:0000313" key="3">
    <source>
        <dbReference type="Proteomes" id="UP001603857"/>
    </source>
</evidence>
<comment type="caution">
    <text evidence="2">The sequence shown here is derived from an EMBL/GenBank/DDBJ whole genome shotgun (WGS) entry which is preliminary data.</text>
</comment>
<evidence type="ECO:0000313" key="2">
    <source>
        <dbReference type="EMBL" id="KAL2327637.1"/>
    </source>
</evidence>
<feature type="compositionally biased region" description="Basic and acidic residues" evidence="1">
    <location>
        <begin position="32"/>
        <end position="42"/>
    </location>
</feature>
<dbReference type="AlphaFoldDB" id="A0ABD1LVS8"/>
<dbReference type="Proteomes" id="UP001603857">
    <property type="component" value="Unassembled WGS sequence"/>
</dbReference>
<feature type="region of interest" description="Disordered" evidence="1">
    <location>
        <begin position="32"/>
        <end position="53"/>
    </location>
</feature>
<organism evidence="2 3">
    <name type="scientific">Flemingia macrophylla</name>
    <dbReference type="NCBI Taxonomy" id="520843"/>
    <lineage>
        <taxon>Eukaryota</taxon>
        <taxon>Viridiplantae</taxon>
        <taxon>Streptophyta</taxon>
        <taxon>Embryophyta</taxon>
        <taxon>Tracheophyta</taxon>
        <taxon>Spermatophyta</taxon>
        <taxon>Magnoliopsida</taxon>
        <taxon>eudicotyledons</taxon>
        <taxon>Gunneridae</taxon>
        <taxon>Pentapetalae</taxon>
        <taxon>rosids</taxon>
        <taxon>fabids</taxon>
        <taxon>Fabales</taxon>
        <taxon>Fabaceae</taxon>
        <taxon>Papilionoideae</taxon>
        <taxon>50 kb inversion clade</taxon>
        <taxon>NPAAA clade</taxon>
        <taxon>indigoferoid/millettioid clade</taxon>
        <taxon>Phaseoleae</taxon>
        <taxon>Flemingia</taxon>
    </lineage>
</organism>
<name>A0ABD1LVS8_9FABA</name>
<accession>A0ABD1LVS8</accession>
<sequence>MVFLDVSLIGASSAQAALPLREKSLPTTLRRYDSDLNNHEDQENQSSFSNNGVEKVAVKSPSHEGGYFKSLGENRCARQNSGDFVISVVVRVGVAVRDAREEPKGDEKDDV</sequence>
<proteinExistence type="predicted"/>
<keyword evidence="3" id="KW-1185">Reference proteome</keyword>
<reference evidence="2 3" key="1">
    <citation type="submission" date="2024-08" db="EMBL/GenBank/DDBJ databases">
        <title>Insights into the chromosomal genome structure of Flemingia macrophylla.</title>
        <authorList>
            <person name="Ding Y."/>
            <person name="Zhao Y."/>
            <person name="Bi W."/>
            <person name="Wu M."/>
            <person name="Zhao G."/>
            <person name="Gong Y."/>
            <person name="Li W."/>
            <person name="Zhang P."/>
        </authorList>
    </citation>
    <scope>NUCLEOTIDE SEQUENCE [LARGE SCALE GENOMIC DNA]</scope>
    <source>
        <strain evidence="2">DYQJB</strain>
        <tissue evidence="2">Leaf</tissue>
    </source>
</reference>
<protein>
    <submittedName>
        <fullName evidence="2">Uncharacterized protein</fullName>
    </submittedName>
</protein>